<feature type="transmembrane region" description="Helical" evidence="1">
    <location>
        <begin position="119"/>
        <end position="139"/>
    </location>
</feature>
<accession>A0A2H3K473</accession>
<feature type="transmembrane region" description="Helical" evidence="1">
    <location>
        <begin position="6"/>
        <end position="30"/>
    </location>
</feature>
<protein>
    <submittedName>
        <fullName evidence="2">Uncharacterized protein</fullName>
    </submittedName>
</protein>
<keyword evidence="1" id="KW-1133">Transmembrane helix</keyword>
<dbReference type="Proteomes" id="UP000218811">
    <property type="component" value="Unassembled WGS sequence"/>
</dbReference>
<reference evidence="2 3" key="1">
    <citation type="journal article" date="2012" name="Science">
        <title>The Paleozoic origin of enzymatic lignin decomposition reconstructed from 31 fungal genomes.</title>
        <authorList>
            <person name="Floudas D."/>
            <person name="Binder M."/>
            <person name="Riley R."/>
            <person name="Barry K."/>
            <person name="Blanchette R.A."/>
            <person name="Henrissat B."/>
            <person name="Martinez A.T."/>
            <person name="Otillar R."/>
            <person name="Spatafora J.W."/>
            <person name="Yadav J.S."/>
            <person name="Aerts A."/>
            <person name="Benoit I."/>
            <person name="Boyd A."/>
            <person name="Carlson A."/>
            <person name="Copeland A."/>
            <person name="Coutinho P.M."/>
            <person name="de Vries R.P."/>
            <person name="Ferreira P."/>
            <person name="Findley K."/>
            <person name="Foster B."/>
            <person name="Gaskell J."/>
            <person name="Glotzer D."/>
            <person name="Gorecki P."/>
            <person name="Heitman J."/>
            <person name="Hesse C."/>
            <person name="Hori C."/>
            <person name="Igarashi K."/>
            <person name="Jurgens J.A."/>
            <person name="Kallen N."/>
            <person name="Kersten P."/>
            <person name="Kohler A."/>
            <person name="Kuees U."/>
            <person name="Kumar T.K.A."/>
            <person name="Kuo A."/>
            <person name="LaButti K."/>
            <person name="Larrondo L.F."/>
            <person name="Lindquist E."/>
            <person name="Ling A."/>
            <person name="Lombard V."/>
            <person name="Lucas S."/>
            <person name="Lundell T."/>
            <person name="Martin R."/>
            <person name="McLaughlin D.J."/>
            <person name="Morgenstern I."/>
            <person name="Morin E."/>
            <person name="Murat C."/>
            <person name="Nagy L.G."/>
            <person name="Nolan M."/>
            <person name="Ohm R.A."/>
            <person name="Patyshakuliyeva A."/>
            <person name="Rokas A."/>
            <person name="Ruiz-Duenas F.J."/>
            <person name="Sabat G."/>
            <person name="Salamov A."/>
            <person name="Samejima M."/>
            <person name="Schmutz J."/>
            <person name="Slot J.C."/>
            <person name="St John F."/>
            <person name="Stenlid J."/>
            <person name="Sun H."/>
            <person name="Sun S."/>
            <person name="Syed K."/>
            <person name="Tsang A."/>
            <person name="Wiebenga A."/>
            <person name="Young D."/>
            <person name="Pisabarro A."/>
            <person name="Eastwood D.C."/>
            <person name="Martin F."/>
            <person name="Cullen D."/>
            <person name="Grigoriev I.V."/>
            <person name="Hibbett D.S."/>
        </authorList>
    </citation>
    <scope>NUCLEOTIDE SEQUENCE [LARGE SCALE GENOMIC DNA]</scope>
    <source>
        <strain evidence="2 3">MD-104</strain>
    </source>
</reference>
<dbReference type="OMA" id="RICGYER"/>
<evidence type="ECO:0000313" key="2">
    <source>
        <dbReference type="EMBL" id="PCH43844.1"/>
    </source>
</evidence>
<evidence type="ECO:0000313" key="3">
    <source>
        <dbReference type="Proteomes" id="UP000218811"/>
    </source>
</evidence>
<keyword evidence="1" id="KW-0472">Membrane</keyword>
<keyword evidence="1" id="KW-0812">Transmembrane</keyword>
<sequence>MSCTEWLVFEGISAFILELTVQLILILRLYAMYSGTRHIQRILLVPFAVEVCVMATTLGVSIPRIMTTPDCIEASLPIEMAVYCITAIAYECLLLYLTVSRYFYARRNGWGNIPLMTILIRDGVWGFALVFGNAVLSLLEMATS</sequence>
<organism evidence="2 3">
    <name type="scientific">Wolfiporia cocos (strain MD-104)</name>
    <name type="common">Brown rot fungus</name>
    <dbReference type="NCBI Taxonomy" id="742152"/>
    <lineage>
        <taxon>Eukaryota</taxon>
        <taxon>Fungi</taxon>
        <taxon>Dikarya</taxon>
        <taxon>Basidiomycota</taxon>
        <taxon>Agaricomycotina</taxon>
        <taxon>Agaricomycetes</taxon>
        <taxon>Polyporales</taxon>
        <taxon>Phaeolaceae</taxon>
        <taxon>Wolfiporia</taxon>
    </lineage>
</organism>
<feature type="transmembrane region" description="Helical" evidence="1">
    <location>
        <begin position="80"/>
        <end position="99"/>
    </location>
</feature>
<feature type="transmembrane region" description="Helical" evidence="1">
    <location>
        <begin position="42"/>
        <end position="60"/>
    </location>
</feature>
<dbReference type="OrthoDB" id="2637653at2759"/>
<evidence type="ECO:0000256" key="1">
    <source>
        <dbReference type="SAM" id="Phobius"/>
    </source>
</evidence>
<name>A0A2H3K473_WOLCO</name>
<dbReference type="EMBL" id="KB468146">
    <property type="protein sequence ID" value="PCH43844.1"/>
    <property type="molecule type" value="Genomic_DNA"/>
</dbReference>
<keyword evidence="3" id="KW-1185">Reference proteome</keyword>
<dbReference type="AlphaFoldDB" id="A0A2H3K473"/>
<gene>
    <name evidence="2" type="ORF">WOLCODRAFT_90552</name>
</gene>
<proteinExistence type="predicted"/>